<dbReference type="InParanoid" id="A0A0Q0RLI8"/>
<dbReference type="Pfam" id="PF02635">
    <property type="entry name" value="DsrE"/>
    <property type="match status" value="1"/>
</dbReference>
<protein>
    <submittedName>
        <fullName evidence="1">Uncharacterized protein</fullName>
    </submittedName>
</protein>
<reference evidence="1 2" key="1">
    <citation type="submission" date="2015-09" db="EMBL/GenBank/DDBJ databases">
        <title>Heavy metals and arsenic resistance mechanisms in polyextremophilic archaea of the family Ferroplasmaceae.</title>
        <authorList>
            <person name="Bulaev A.G."/>
            <person name="Kanygina A.V."/>
        </authorList>
    </citation>
    <scope>NUCLEOTIDE SEQUENCE [LARGE SCALE GENOMIC DNA]</scope>
    <source>
        <strain evidence="1 2">BH2</strain>
    </source>
</reference>
<evidence type="ECO:0000313" key="1">
    <source>
        <dbReference type="EMBL" id="KQB36443.1"/>
    </source>
</evidence>
<accession>A0A0Q0RLI8</accession>
<organism evidence="1 2">
    <name type="scientific">Acidiplasma cupricumulans</name>
    <dbReference type="NCBI Taxonomy" id="312540"/>
    <lineage>
        <taxon>Archaea</taxon>
        <taxon>Methanobacteriati</taxon>
        <taxon>Thermoplasmatota</taxon>
        <taxon>Thermoplasmata</taxon>
        <taxon>Thermoplasmatales</taxon>
        <taxon>Ferroplasmaceae</taxon>
        <taxon>Acidiplasma</taxon>
    </lineage>
</organism>
<dbReference type="EMBL" id="LKBH01000029">
    <property type="protein sequence ID" value="KQB36443.1"/>
    <property type="molecule type" value="Genomic_DNA"/>
</dbReference>
<dbReference type="SUPFAM" id="SSF75169">
    <property type="entry name" value="DsrEFH-like"/>
    <property type="match status" value="1"/>
</dbReference>
<keyword evidence="2" id="KW-1185">Reference proteome</keyword>
<evidence type="ECO:0000313" key="2">
    <source>
        <dbReference type="Proteomes" id="UP000050301"/>
    </source>
</evidence>
<dbReference type="RefSeq" id="WP_048101273.1">
    <property type="nucleotide sequence ID" value="NZ_LKBH01000029.1"/>
</dbReference>
<dbReference type="Gene3D" id="3.40.1260.10">
    <property type="entry name" value="DsrEFH-like"/>
    <property type="match status" value="1"/>
</dbReference>
<dbReference type="InterPro" id="IPR027396">
    <property type="entry name" value="DsrEFH-like"/>
</dbReference>
<dbReference type="AlphaFoldDB" id="A0A0Q0RLI8"/>
<name>A0A0Q0RLI8_9ARCH</name>
<dbReference type="InterPro" id="IPR003787">
    <property type="entry name" value="Sulphur_relay_DsrE/F-like"/>
</dbReference>
<gene>
    <name evidence="1" type="ORF">AOG55_04125</name>
</gene>
<dbReference type="Proteomes" id="UP000050301">
    <property type="component" value="Unassembled WGS sequence"/>
</dbReference>
<comment type="caution">
    <text evidence="1">The sequence shown here is derived from an EMBL/GenBank/DDBJ whole genome shotgun (WGS) entry which is preliminary data.</text>
</comment>
<dbReference type="GeneID" id="84221116"/>
<proteinExistence type="predicted"/>
<sequence>MKILFQISESEKIPLSYLAISNMAKMNDVEDIVAVYSETGIFGVLKSESENINNLLGNHKINVYACGVAMKSNNLSDADLAPGVKIAPVSFYEIAKRQKDGYIYLRL</sequence>